<dbReference type="Gene3D" id="3.10.520.10">
    <property type="entry name" value="ApbE-like domains"/>
    <property type="match status" value="1"/>
</dbReference>
<keyword evidence="14" id="KW-1185">Reference proteome</keyword>
<proteinExistence type="inferred from homology"/>
<protein>
    <recommendedName>
        <fullName evidence="3 11">FAD:protein FMN transferase</fullName>
        <ecNumber evidence="2 11">2.7.1.180</ecNumber>
    </recommendedName>
    <alternativeName>
        <fullName evidence="9 11">Flavin transferase</fullName>
    </alternativeName>
</protein>
<keyword evidence="7 11" id="KW-0274">FAD</keyword>
<reference evidence="13 14" key="1">
    <citation type="submission" date="2024-11" db="EMBL/GenBank/DDBJ databases">
        <authorList>
            <person name="Heng Y.C."/>
            <person name="Lim A.C.H."/>
            <person name="Lee J.K.Y."/>
            <person name="Kittelmann S."/>
        </authorList>
    </citation>
    <scope>NUCLEOTIDE SEQUENCE [LARGE SCALE GENOMIC DNA]</scope>
    <source>
        <strain evidence="13 14">WILCCON 0114</strain>
    </source>
</reference>
<dbReference type="PANTHER" id="PTHR30040">
    <property type="entry name" value="THIAMINE BIOSYNTHESIS LIPOPROTEIN APBE"/>
    <property type="match status" value="1"/>
</dbReference>
<dbReference type="SUPFAM" id="SSF143631">
    <property type="entry name" value="ApbE-like"/>
    <property type="match status" value="1"/>
</dbReference>
<keyword evidence="12" id="KW-0175">Coiled coil</keyword>
<evidence type="ECO:0000256" key="3">
    <source>
        <dbReference type="ARBA" id="ARBA00016337"/>
    </source>
</evidence>
<evidence type="ECO:0000313" key="13">
    <source>
        <dbReference type="EMBL" id="MFL0249709.1"/>
    </source>
</evidence>
<dbReference type="EC" id="2.7.1.180" evidence="2 11"/>
<comment type="catalytic activity">
    <reaction evidence="10 11">
        <text>L-threonyl-[protein] + FAD = FMN-L-threonyl-[protein] + AMP + H(+)</text>
        <dbReference type="Rhea" id="RHEA:36847"/>
        <dbReference type="Rhea" id="RHEA-COMP:11060"/>
        <dbReference type="Rhea" id="RHEA-COMP:11061"/>
        <dbReference type="ChEBI" id="CHEBI:15378"/>
        <dbReference type="ChEBI" id="CHEBI:30013"/>
        <dbReference type="ChEBI" id="CHEBI:57692"/>
        <dbReference type="ChEBI" id="CHEBI:74257"/>
        <dbReference type="ChEBI" id="CHEBI:456215"/>
        <dbReference type="EC" id="2.7.1.180"/>
    </reaction>
</comment>
<keyword evidence="5 11" id="KW-0808">Transferase</keyword>
<dbReference type="Proteomes" id="UP001623592">
    <property type="component" value="Unassembled WGS sequence"/>
</dbReference>
<evidence type="ECO:0000256" key="4">
    <source>
        <dbReference type="ARBA" id="ARBA00022630"/>
    </source>
</evidence>
<dbReference type="EMBL" id="JBJIAA010000003">
    <property type="protein sequence ID" value="MFL0249709.1"/>
    <property type="molecule type" value="Genomic_DNA"/>
</dbReference>
<dbReference type="InterPro" id="IPR003374">
    <property type="entry name" value="ApbE-like_sf"/>
</dbReference>
<evidence type="ECO:0000256" key="8">
    <source>
        <dbReference type="ARBA" id="ARBA00022842"/>
    </source>
</evidence>
<name>A0ABW8TB24_9CLOT</name>
<feature type="coiled-coil region" evidence="12">
    <location>
        <begin position="23"/>
        <end position="50"/>
    </location>
</feature>
<sequence>MSSEYLESEIFCMGTNIIQRVYGSNARKTIKKVENEMKRLEASMNFYKASSEIGILNNCGFQKKVKLSRDVFKIIKKAKYFSEISQGAFDISLAPVIELWGVFTKHERVPLEKEIKETLSLVNYNNLILDESENTVKFYKENMQIDLGGIAKGYAADIAIKIYKQNNIRAAFINLGGNVMVFGEKPDNSNWSIGVQEPFKSRGDIIGVVNVSNKSVVTSGNYVRYFEDKGVKYHHIIDPRTGYPADSNLMSVTVISQNSMEGDALSTAAFVLGDKEGMQFIKNYGAKAIFITKDKKVKITSNMRQDFYLIEDSGFEYCSEDVL</sequence>
<evidence type="ECO:0000256" key="6">
    <source>
        <dbReference type="ARBA" id="ARBA00022723"/>
    </source>
</evidence>
<dbReference type="Pfam" id="PF02424">
    <property type="entry name" value="ApbE"/>
    <property type="match status" value="1"/>
</dbReference>
<dbReference type="PANTHER" id="PTHR30040:SF2">
    <property type="entry name" value="FAD:PROTEIN FMN TRANSFERASE"/>
    <property type="match status" value="1"/>
</dbReference>
<comment type="similarity">
    <text evidence="11">Belongs to the ApbE family.</text>
</comment>
<evidence type="ECO:0000256" key="7">
    <source>
        <dbReference type="ARBA" id="ARBA00022827"/>
    </source>
</evidence>
<evidence type="ECO:0000256" key="12">
    <source>
        <dbReference type="SAM" id="Coils"/>
    </source>
</evidence>
<evidence type="ECO:0000256" key="9">
    <source>
        <dbReference type="ARBA" id="ARBA00031306"/>
    </source>
</evidence>
<evidence type="ECO:0000256" key="5">
    <source>
        <dbReference type="ARBA" id="ARBA00022679"/>
    </source>
</evidence>
<dbReference type="InterPro" id="IPR024932">
    <property type="entry name" value="ApbE"/>
</dbReference>
<dbReference type="GO" id="GO:0016740">
    <property type="term" value="F:transferase activity"/>
    <property type="evidence" value="ECO:0007669"/>
    <property type="project" value="UniProtKB-KW"/>
</dbReference>
<organism evidence="13 14">
    <name type="scientific">Clostridium neuense</name>
    <dbReference type="NCBI Taxonomy" id="1728934"/>
    <lineage>
        <taxon>Bacteria</taxon>
        <taxon>Bacillati</taxon>
        <taxon>Bacillota</taxon>
        <taxon>Clostridia</taxon>
        <taxon>Eubacteriales</taxon>
        <taxon>Clostridiaceae</taxon>
        <taxon>Clostridium</taxon>
    </lineage>
</organism>
<evidence type="ECO:0000256" key="10">
    <source>
        <dbReference type="ARBA" id="ARBA00048540"/>
    </source>
</evidence>
<dbReference type="RefSeq" id="WP_406786376.1">
    <property type="nucleotide sequence ID" value="NZ_JBJIAA010000003.1"/>
</dbReference>
<evidence type="ECO:0000256" key="1">
    <source>
        <dbReference type="ARBA" id="ARBA00001946"/>
    </source>
</evidence>
<comment type="cofactor">
    <cofactor evidence="1">
        <name>Mg(2+)</name>
        <dbReference type="ChEBI" id="CHEBI:18420"/>
    </cofactor>
</comment>
<comment type="caution">
    <text evidence="13">The sequence shown here is derived from an EMBL/GenBank/DDBJ whole genome shotgun (WGS) entry which is preliminary data.</text>
</comment>
<keyword evidence="6 11" id="KW-0479">Metal-binding</keyword>
<evidence type="ECO:0000256" key="2">
    <source>
        <dbReference type="ARBA" id="ARBA00011955"/>
    </source>
</evidence>
<evidence type="ECO:0000256" key="11">
    <source>
        <dbReference type="PIRNR" id="PIRNR006268"/>
    </source>
</evidence>
<accession>A0ABW8TB24</accession>
<gene>
    <name evidence="13" type="ORF">ACJDT4_04680</name>
</gene>
<keyword evidence="4 11" id="KW-0285">Flavoprotein</keyword>
<dbReference type="PIRSF" id="PIRSF006268">
    <property type="entry name" value="ApbE"/>
    <property type="match status" value="1"/>
</dbReference>
<keyword evidence="8 11" id="KW-0460">Magnesium</keyword>
<evidence type="ECO:0000313" key="14">
    <source>
        <dbReference type="Proteomes" id="UP001623592"/>
    </source>
</evidence>